<evidence type="ECO:0000259" key="6">
    <source>
        <dbReference type="Pfam" id="PF00931"/>
    </source>
</evidence>
<evidence type="ECO:0000256" key="2">
    <source>
        <dbReference type="ARBA" id="ARBA00022614"/>
    </source>
</evidence>
<dbReference type="InterPro" id="IPR036388">
    <property type="entry name" value="WH-like_DNA-bd_sf"/>
</dbReference>
<sequence>MATAIIGILVTPITEIAKLLVVPLKTRVGYLVKYNSNIELLRSHSEELGKMIESTGCSIDEARCRGEAVTKDVELWLKEVENIMFNVQKLLICNTREREKGNTAICCANIRKCYVMSKRAVKLLKVMNKVKSRGLEVPISRVGLPPSIEVMPSGDFEAFESTKVTMENIIGAVSDDRNKVIGVYGMGGVGKTSIIKEVAKHMKTVVNKFDDVVFATVSQNPVSKIQRDIAECLGIHLEEENEYVRSLRLADRLKLGRRTFIIFDDVWETVDFSQIGIPLGKDKSNCKIAITSRNRDVCSEMYCNVSIEVKPLSEEDSWRLFKKASGDIVESIDLRLVAKEVVRECGGLPIALVTVGRVLRNKEPRIWEDAAYELRQSRPLNIKGMHEKVFACLKISFDQFQNEECKLCYLYCSLFPEDYDVEIEDLLRYGVGEGLFSDVETIDEARSRVHSIISNLKGSCLLLSNSEGHCAKLHSVYRDLAITIATSDDYSFMVQACSGLKEWPRKPKLEYVMRMSLISNEFMTFTGMKEYPELILLLLQNNTQLQTISDEFFAGMTSLKVLDISNIPNLVRLPVSLSSLTSLRTLCVENNNLEDGSTLGGLTSLEILSLRKSTLSRFPEEIRKLVNLRLLDMTDTQIGSIPANVISGLVRLEELYMTGTYDGWEIARAENEKRVSLAEIFSLGELNTLHIDIGSFECLSRVYEIGPRLKKFQVRIGGKYEQHPTLDRSLCINVPDHVTVLDLSGKWIRRLLQTTLELSLKWKDLVNIEQLKPEYLQSVKNLHIQQCGLETCLSTTLFGKLANLQTLQSVSCPNLEQIFFFTADDKSDVFPRLSTIHIKDSPMLTALWRGVAPSVNLRSLKHLKLEFCSQIKTLFTFSIASQLTQLQILEISNCNEMEVLICHGDSEISQFRTVQTRVLFPELQIMKIMHLQNMRHFTENSVPVDLPALKYLTVLDCPGLKNLPFKSNSLQRLIDIRAEREWLEELQFDDSEARILLQNRFTDLST</sequence>
<dbReference type="PANTHER" id="PTHR33463">
    <property type="entry name" value="NB-ARC DOMAIN-CONTAINING PROTEIN-RELATED"/>
    <property type="match status" value="1"/>
</dbReference>
<keyword evidence="2" id="KW-0433">Leucine-rich repeat</keyword>
<dbReference type="InterPro" id="IPR042197">
    <property type="entry name" value="Apaf_helical"/>
</dbReference>
<dbReference type="Gene3D" id="3.40.50.300">
    <property type="entry name" value="P-loop containing nucleotide triphosphate hydrolases"/>
    <property type="match status" value="1"/>
</dbReference>
<dbReference type="InterPro" id="IPR001611">
    <property type="entry name" value="Leu-rich_rpt"/>
</dbReference>
<comment type="similarity">
    <text evidence="1">Belongs to the disease resistance NB-LRR family.</text>
</comment>
<accession>A0AAW1HIM9</accession>
<dbReference type="Gene3D" id="1.10.8.430">
    <property type="entry name" value="Helical domain of apoptotic protease-activating factors"/>
    <property type="match status" value="1"/>
</dbReference>
<organism evidence="8 9">
    <name type="scientific">Saponaria officinalis</name>
    <name type="common">Common soapwort</name>
    <name type="synonym">Lychnis saponaria</name>
    <dbReference type="NCBI Taxonomy" id="3572"/>
    <lineage>
        <taxon>Eukaryota</taxon>
        <taxon>Viridiplantae</taxon>
        <taxon>Streptophyta</taxon>
        <taxon>Embryophyta</taxon>
        <taxon>Tracheophyta</taxon>
        <taxon>Spermatophyta</taxon>
        <taxon>Magnoliopsida</taxon>
        <taxon>eudicotyledons</taxon>
        <taxon>Gunneridae</taxon>
        <taxon>Pentapetalae</taxon>
        <taxon>Caryophyllales</taxon>
        <taxon>Caryophyllaceae</taxon>
        <taxon>Caryophylleae</taxon>
        <taxon>Saponaria</taxon>
    </lineage>
</organism>
<dbReference type="InterPro" id="IPR032675">
    <property type="entry name" value="LRR_dom_sf"/>
</dbReference>
<dbReference type="GO" id="GO:0006952">
    <property type="term" value="P:defense response"/>
    <property type="evidence" value="ECO:0007669"/>
    <property type="project" value="UniProtKB-KW"/>
</dbReference>
<evidence type="ECO:0000256" key="1">
    <source>
        <dbReference type="ARBA" id="ARBA00008894"/>
    </source>
</evidence>
<keyword evidence="4" id="KW-0611">Plant defense</keyword>
<evidence type="ECO:0000256" key="3">
    <source>
        <dbReference type="ARBA" id="ARBA00022737"/>
    </source>
</evidence>
<dbReference type="Pfam" id="PF00931">
    <property type="entry name" value="NB-ARC"/>
    <property type="match status" value="1"/>
</dbReference>
<reference evidence="8 9" key="1">
    <citation type="submission" date="2024-03" db="EMBL/GenBank/DDBJ databases">
        <title>WGS assembly of Saponaria officinalis var. Norfolk2.</title>
        <authorList>
            <person name="Jenkins J."/>
            <person name="Shu S."/>
            <person name="Grimwood J."/>
            <person name="Barry K."/>
            <person name="Goodstein D."/>
            <person name="Schmutz J."/>
            <person name="Leebens-Mack J."/>
            <person name="Osbourn A."/>
        </authorList>
    </citation>
    <scope>NUCLEOTIDE SEQUENCE [LARGE SCALE GENOMIC DNA]</scope>
    <source>
        <strain evidence="9">cv. Norfolk2</strain>
        <strain evidence="8">JIC</strain>
        <tissue evidence="8">Leaf</tissue>
    </source>
</reference>
<evidence type="ECO:0000313" key="9">
    <source>
        <dbReference type="Proteomes" id="UP001443914"/>
    </source>
</evidence>
<dbReference type="EMBL" id="JBDFQZ010000011">
    <property type="protein sequence ID" value="KAK9676209.1"/>
    <property type="molecule type" value="Genomic_DNA"/>
</dbReference>
<dbReference type="Gene3D" id="1.10.10.10">
    <property type="entry name" value="Winged helix-like DNA-binding domain superfamily/Winged helix DNA-binding domain"/>
    <property type="match status" value="1"/>
</dbReference>
<comment type="caution">
    <text evidence="8">The sequence shown here is derived from an EMBL/GenBank/DDBJ whole genome shotgun (WGS) entry which is preliminary data.</text>
</comment>
<keyword evidence="5" id="KW-0547">Nucleotide-binding</keyword>
<keyword evidence="3" id="KW-0677">Repeat</keyword>
<feature type="domain" description="NB-ARC" evidence="6">
    <location>
        <begin position="165"/>
        <end position="324"/>
    </location>
</feature>
<evidence type="ECO:0000259" key="7">
    <source>
        <dbReference type="Pfam" id="PF23247"/>
    </source>
</evidence>
<protein>
    <recommendedName>
        <fullName evidence="10">AAA+ ATPase domain-containing protein</fullName>
    </recommendedName>
</protein>
<evidence type="ECO:0000256" key="4">
    <source>
        <dbReference type="ARBA" id="ARBA00022821"/>
    </source>
</evidence>
<keyword evidence="5" id="KW-0067">ATP-binding</keyword>
<evidence type="ECO:0000313" key="8">
    <source>
        <dbReference type="EMBL" id="KAK9676209.1"/>
    </source>
</evidence>
<name>A0AAW1HIM9_SAPOF</name>
<dbReference type="GO" id="GO:0043531">
    <property type="term" value="F:ADP binding"/>
    <property type="evidence" value="ECO:0007669"/>
    <property type="project" value="InterPro"/>
</dbReference>
<dbReference type="PANTHER" id="PTHR33463:SF198">
    <property type="entry name" value="RPP4C3"/>
    <property type="match status" value="1"/>
</dbReference>
<dbReference type="GO" id="GO:0005524">
    <property type="term" value="F:ATP binding"/>
    <property type="evidence" value="ECO:0007669"/>
    <property type="project" value="UniProtKB-KW"/>
</dbReference>
<dbReference type="InterPro" id="IPR057135">
    <property type="entry name" value="At4g27190-like_LRR"/>
</dbReference>
<gene>
    <name evidence="8" type="ORF">RND81_11G061500</name>
</gene>
<dbReference type="InterPro" id="IPR002182">
    <property type="entry name" value="NB-ARC"/>
</dbReference>
<evidence type="ECO:0000256" key="5">
    <source>
        <dbReference type="ARBA" id="ARBA00022840"/>
    </source>
</evidence>
<dbReference type="FunFam" id="3.40.50.300:FF:001091">
    <property type="entry name" value="Probable disease resistance protein At1g61300"/>
    <property type="match status" value="1"/>
</dbReference>
<dbReference type="Gene3D" id="3.80.10.10">
    <property type="entry name" value="Ribonuclease Inhibitor"/>
    <property type="match status" value="2"/>
</dbReference>
<dbReference type="SUPFAM" id="SSF52058">
    <property type="entry name" value="L domain-like"/>
    <property type="match status" value="1"/>
</dbReference>
<keyword evidence="9" id="KW-1185">Reference proteome</keyword>
<dbReference type="InterPro" id="IPR027417">
    <property type="entry name" value="P-loop_NTPase"/>
</dbReference>
<evidence type="ECO:0008006" key="10">
    <source>
        <dbReference type="Google" id="ProtNLM"/>
    </source>
</evidence>
<dbReference type="SUPFAM" id="SSF52540">
    <property type="entry name" value="P-loop containing nucleoside triphosphate hydrolases"/>
    <property type="match status" value="1"/>
</dbReference>
<proteinExistence type="inferred from homology"/>
<dbReference type="EMBL" id="JBDFQZ010000011">
    <property type="protein sequence ID" value="KAK9676208.1"/>
    <property type="molecule type" value="Genomic_DNA"/>
</dbReference>
<feature type="domain" description="Disease resistance protein At4g27190-like leucine-rich repeats" evidence="7">
    <location>
        <begin position="769"/>
        <end position="895"/>
    </location>
</feature>
<dbReference type="Pfam" id="PF13855">
    <property type="entry name" value="LRR_8"/>
    <property type="match status" value="1"/>
</dbReference>
<dbReference type="Pfam" id="PF23247">
    <property type="entry name" value="LRR_RPS2"/>
    <property type="match status" value="1"/>
</dbReference>
<dbReference type="InterPro" id="IPR050905">
    <property type="entry name" value="Plant_NBS-LRR"/>
</dbReference>
<dbReference type="PRINTS" id="PR00364">
    <property type="entry name" value="DISEASERSIST"/>
</dbReference>
<dbReference type="Proteomes" id="UP001443914">
    <property type="component" value="Unassembled WGS sequence"/>
</dbReference>
<dbReference type="AlphaFoldDB" id="A0AAW1HIM9"/>